<dbReference type="InterPro" id="IPR032710">
    <property type="entry name" value="NTF2-like_dom_sf"/>
</dbReference>
<dbReference type="EMBL" id="RWJN01000110">
    <property type="protein sequence ID" value="TCD67089.1"/>
    <property type="molecule type" value="Genomic_DNA"/>
</dbReference>
<evidence type="ECO:0000313" key="1">
    <source>
        <dbReference type="EMBL" id="TCD67089.1"/>
    </source>
</evidence>
<dbReference type="InterPro" id="IPR009959">
    <property type="entry name" value="Cyclase_SnoaL-like"/>
</dbReference>
<dbReference type="SUPFAM" id="SSF54427">
    <property type="entry name" value="NTF2-like"/>
    <property type="match status" value="1"/>
</dbReference>
<dbReference type="GO" id="GO:0030638">
    <property type="term" value="P:polyketide metabolic process"/>
    <property type="evidence" value="ECO:0007669"/>
    <property type="project" value="InterPro"/>
</dbReference>
<dbReference type="Gene3D" id="3.10.450.50">
    <property type="match status" value="1"/>
</dbReference>
<name>A0A4R0RP51_9APHY</name>
<evidence type="ECO:0000313" key="2">
    <source>
        <dbReference type="Proteomes" id="UP000292702"/>
    </source>
</evidence>
<dbReference type="PANTHER" id="PTHR38436:SF3">
    <property type="entry name" value="CARBOXYMETHYLENEBUTENOLIDASE-RELATED"/>
    <property type="match status" value="1"/>
</dbReference>
<dbReference type="PANTHER" id="PTHR38436">
    <property type="entry name" value="POLYKETIDE CYCLASE SNOAL-LIKE DOMAIN"/>
    <property type="match status" value="1"/>
</dbReference>
<dbReference type="AlphaFoldDB" id="A0A4R0RP51"/>
<accession>A0A4R0RP51</accession>
<proteinExistence type="predicted"/>
<reference evidence="1 2" key="1">
    <citation type="submission" date="2018-11" db="EMBL/GenBank/DDBJ databases">
        <title>Genome assembly of Steccherinum ochraceum LE-BIN_3174, the white-rot fungus of the Steccherinaceae family (The Residual Polyporoid clade, Polyporales, Basidiomycota).</title>
        <authorList>
            <person name="Fedorova T.V."/>
            <person name="Glazunova O.A."/>
            <person name="Landesman E.O."/>
            <person name="Moiseenko K.V."/>
            <person name="Psurtseva N.V."/>
            <person name="Savinova O.S."/>
            <person name="Shakhova N.V."/>
            <person name="Tyazhelova T.V."/>
            <person name="Vasina D.V."/>
        </authorList>
    </citation>
    <scope>NUCLEOTIDE SEQUENCE [LARGE SCALE GENOMIC DNA]</scope>
    <source>
        <strain evidence="1 2">LE-BIN_3174</strain>
    </source>
</reference>
<sequence length="392" mass="43725">MARFFANTVKSVHSPPTVVVFGTQEQYGWCQQLSEEGYNVYQIQYPGHDVAKELGDVQKKLSSDWALVTYGLQSGDLAPLSTTVPHNLKACIHFCPAVENAEELLFRYSDNHHVPLLVHLSHKQEALHGALTLASDPATYGYTLSTSSYEPIVVHSYPAVQPVPPFPFLMKPPALVSAGEKSTADPYVRSATGLSYTRTLELLRRHLGPHYNLEKLWEMHTYYEFAERSSSKTMATMVAVPYVNHVATMTGGVGFEELSRFYKYHFVRENVTPPDTELITVSRTVGADRIIDEMIFKCTHTTEIDYFIPGVKPTGKKLEIAVVGVVAFRGDKLTFEHLYWDQASALVQLGLLEAKGLPIAGLETARKVIDPFGLPSNTLMEKWKESEGLSID</sequence>
<dbReference type="Proteomes" id="UP000292702">
    <property type="component" value="Unassembled WGS sequence"/>
</dbReference>
<gene>
    <name evidence="1" type="ORF">EIP91_000552</name>
</gene>
<comment type="caution">
    <text evidence="1">The sequence shown here is derived from an EMBL/GenBank/DDBJ whole genome shotgun (WGS) entry which is preliminary data.</text>
</comment>
<dbReference type="OrthoDB" id="5440at2759"/>
<keyword evidence="2" id="KW-1185">Reference proteome</keyword>
<protein>
    <recommendedName>
        <fullName evidence="3">SnoaL-like domain-containing protein</fullName>
    </recommendedName>
</protein>
<dbReference type="STRING" id="92696.A0A4R0RP51"/>
<evidence type="ECO:0008006" key="3">
    <source>
        <dbReference type="Google" id="ProtNLM"/>
    </source>
</evidence>
<organism evidence="1 2">
    <name type="scientific">Steccherinum ochraceum</name>
    <dbReference type="NCBI Taxonomy" id="92696"/>
    <lineage>
        <taxon>Eukaryota</taxon>
        <taxon>Fungi</taxon>
        <taxon>Dikarya</taxon>
        <taxon>Basidiomycota</taxon>
        <taxon>Agaricomycotina</taxon>
        <taxon>Agaricomycetes</taxon>
        <taxon>Polyporales</taxon>
        <taxon>Steccherinaceae</taxon>
        <taxon>Steccherinum</taxon>
    </lineage>
</organism>